<proteinExistence type="predicted"/>
<dbReference type="RefSeq" id="WP_344707963.1">
    <property type="nucleotide sequence ID" value="NZ_BAABBQ010000001.1"/>
</dbReference>
<protein>
    <submittedName>
        <fullName evidence="2">Uncharacterized protein</fullName>
    </submittedName>
</protein>
<evidence type="ECO:0000256" key="1">
    <source>
        <dbReference type="SAM" id="SignalP"/>
    </source>
</evidence>
<sequence>MRIELALIAAALLAGPASAAQEQPRTNEAAELSRQLGSGGLTGRKLAEAIAKAEAFPLGSKDNPVRANMPQGEQAYLRSLRCADGQAPEFMRSGSSGTGVYGYILDAYDVRCAGKDAVSVMIDMYHDHVERRPVPGFVVASAPPTPTS</sequence>
<comment type="caution">
    <text evidence="2">The sequence shown here is derived from an EMBL/GenBank/DDBJ whole genome shotgun (WGS) entry which is preliminary data.</text>
</comment>
<feature type="signal peptide" evidence="1">
    <location>
        <begin position="1"/>
        <end position="19"/>
    </location>
</feature>
<reference evidence="3" key="1">
    <citation type="journal article" date="2019" name="Int. J. Syst. Evol. Microbiol.">
        <title>The Global Catalogue of Microorganisms (GCM) 10K type strain sequencing project: providing services to taxonomists for standard genome sequencing and annotation.</title>
        <authorList>
            <consortium name="The Broad Institute Genomics Platform"/>
            <consortium name="The Broad Institute Genome Sequencing Center for Infectious Disease"/>
            <person name="Wu L."/>
            <person name="Ma J."/>
        </authorList>
    </citation>
    <scope>NUCLEOTIDE SEQUENCE [LARGE SCALE GENOMIC DNA]</scope>
    <source>
        <strain evidence="3">JCM 17563</strain>
    </source>
</reference>
<keyword evidence="1" id="KW-0732">Signal</keyword>
<dbReference type="Proteomes" id="UP001500235">
    <property type="component" value="Unassembled WGS sequence"/>
</dbReference>
<evidence type="ECO:0000313" key="2">
    <source>
        <dbReference type="EMBL" id="GAA4025102.1"/>
    </source>
</evidence>
<gene>
    <name evidence="2" type="ORF">GCM10022280_27470</name>
</gene>
<keyword evidence="3" id="KW-1185">Reference proteome</keyword>
<accession>A0ABP7TEI8</accession>
<dbReference type="EMBL" id="BAABBQ010000001">
    <property type="protein sequence ID" value="GAA4025102.1"/>
    <property type="molecule type" value="Genomic_DNA"/>
</dbReference>
<organism evidence="2 3">
    <name type="scientific">Sphingomonas swuensis</name>
    <dbReference type="NCBI Taxonomy" id="977800"/>
    <lineage>
        <taxon>Bacteria</taxon>
        <taxon>Pseudomonadati</taxon>
        <taxon>Pseudomonadota</taxon>
        <taxon>Alphaproteobacteria</taxon>
        <taxon>Sphingomonadales</taxon>
        <taxon>Sphingomonadaceae</taxon>
        <taxon>Sphingomonas</taxon>
    </lineage>
</organism>
<evidence type="ECO:0000313" key="3">
    <source>
        <dbReference type="Proteomes" id="UP001500235"/>
    </source>
</evidence>
<name>A0ABP7TEI8_9SPHN</name>
<feature type="chain" id="PRO_5045831285" evidence="1">
    <location>
        <begin position="20"/>
        <end position="148"/>
    </location>
</feature>